<proteinExistence type="predicted"/>
<dbReference type="RefSeq" id="WP_113290503.1">
    <property type="nucleotide sequence ID" value="NZ_QNTQ01000018.1"/>
</dbReference>
<accession>A0A365U538</accession>
<dbReference type="SUPFAM" id="SSF55729">
    <property type="entry name" value="Acyl-CoA N-acyltransferases (Nat)"/>
    <property type="match status" value="1"/>
</dbReference>
<keyword evidence="3" id="KW-1185">Reference proteome</keyword>
<dbReference type="InterPro" id="IPR016181">
    <property type="entry name" value="Acyl_CoA_acyltransferase"/>
</dbReference>
<dbReference type="Pfam" id="PF13302">
    <property type="entry name" value="Acetyltransf_3"/>
    <property type="match status" value="1"/>
</dbReference>
<dbReference type="Proteomes" id="UP000253370">
    <property type="component" value="Unassembled WGS sequence"/>
</dbReference>
<dbReference type="Gene3D" id="3.40.630.30">
    <property type="match status" value="1"/>
</dbReference>
<dbReference type="InterPro" id="IPR000182">
    <property type="entry name" value="GNAT_dom"/>
</dbReference>
<dbReference type="EMBL" id="QNTQ01000018">
    <property type="protein sequence ID" value="RBI83331.1"/>
    <property type="molecule type" value="Genomic_DNA"/>
</dbReference>
<evidence type="ECO:0000313" key="3">
    <source>
        <dbReference type="Proteomes" id="UP000253370"/>
    </source>
</evidence>
<reference evidence="2 3" key="1">
    <citation type="submission" date="2018-07" db="EMBL/GenBank/DDBJ databases">
        <title>Rhodosalinus sp. strain E84T genomic sequence and assembly.</title>
        <authorList>
            <person name="Liu Z.-W."/>
            <person name="Lu D.-C."/>
        </authorList>
    </citation>
    <scope>NUCLEOTIDE SEQUENCE [LARGE SCALE GENOMIC DNA]</scope>
    <source>
        <strain evidence="2 3">E84</strain>
    </source>
</reference>
<evidence type="ECO:0000313" key="2">
    <source>
        <dbReference type="EMBL" id="RBI83331.1"/>
    </source>
</evidence>
<evidence type="ECO:0000259" key="1">
    <source>
        <dbReference type="Pfam" id="PF13302"/>
    </source>
</evidence>
<comment type="caution">
    <text evidence="2">The sequence shown here is derived from an EMBL/GenBank/DDBJ whole genome shotgun (WGS) entry which is preliminary data.</text>
</comment>
<feature type="domain" description="N-acetyltransferase" evidence="1">
    <location>
        <begin position="14"/>
        <end position="148"/>
    </location>
</feature>
<dbReference type="GO" id="GO:0016747">
    <property type="term" value="F:acyltransferase activity, transferring groups other than amino-acyl groups"/>
    <property type="evidence" value="ECO:0007669"/>
    <property type="project" value="InterPro"/>
</dbReference>
<organism evidence="2 3">
    <name type="scientific">Rhodosalinus halophilus</name>
    <dbReference type="NCBI Taxonomy" id="2259333"/>
    <lineage>
        <taxon>Bacteria</taxon>
        <taxon>Pseudomonadati</taxon>
        <taxon>Pseudomonadota</taxon>
        <taxon>Alphaproteobacteria</taxon>
        <taxon>Rhodobacterales</taxon>
        <taxon>Paracoccaceae</taxon>
        <taxon>Rhodosalinus</taxon>
    </lineage>
</organism>
<name>A0A365U538_9RHOB</name>
<dbReference type="AlphaFoldDB" id="A0A365U538"/>
<protein>
    <submittedName>
        <fullName evidence="2">N-acetyltransferase</fullName>
    </submittedName>
</protein>
<keyword evidence="2" id="KW-0808">Transferase</keyword>
<dbReference type="OrthoDB" id="2049878at2"/>
<sequence length="185" mass="20990">MIALQRSRLESVSLGLRLVTPDDAGYVLQLRQNPRYNAHLSPVTGTVADQRAWIDAYKQREAEGREAYYIIERRDGTPCGTVRLYDIEGDRFTWGSWILDANKPPKAALESAVLIYDIGFLKFGKARAVFDVRRDNARTLAFHRRFGATETGADDENVYFTYPRDRFLADRSKHLSVVQSAAETG</sequence>
<gene>
    <name evidence="2" type="ORF">DRV85_16085</name>
</gene>